<dbReference type="InterPro" id="IPR041049">
    <property type="entry name" value="DUF5615"/>
</dbReference>
<dbReference type="Proteomes" id="UP000622890">
    <property type="component" value="Unassembled WGS sequence"/>
</dbReference>
<accession>A0A934SSY2</accession>
<comment type="caution">
    <text evidence="2">The sequence shown here is derived from an EMBL/GenBank/DDBJ whole genome shotgun (WGS) entry which is preliminary data.</text>
</comment>
<proteinExistence type="predicted"/>
<evidence type="ECO:0000313" key="3">
    <source>
        <dbReference type="Proteomes" id="UP000622890"/>
    </source>
</evidence>
<sequence>MKLLLDENISRRILPMRIESYPDSSHVSLLGIERADDRSIWRFAK</sequence>
<gene>
    <name evidence="2" type="ORF">JJB74_09660</name>
</gene>
<organism evidence="2 3">
    <name type="scientific">Noviherbaspirillum pedocola</name>
    <dbReference type="NCBI Taxonomy" id="2801341"/>
    <lineage>
        <taxon>Bacteria</taxon>
        <taxon>Pseudomonadati</taxon>
        <taxon>Pseudomonadota</taxon>
        <taxon>Betaproteobacteria</taxon>
        <taxon>Burkholderiales</taxon>
        <taxon>Oxalobacteraceae</taxon>
        <taxon>Noviherbaspirillum</taxon>
    </lineage>
</organism>
<dbReference type="Pfam" id="PF18480">
    <property type="entry name" value="DUF5615"/>
    <property type="match status" value="1"/>
</dbReference>
<protein>
    <submittedName>
        <fullName evidence="2">DUF5615 family PIN-like protein</fullName>
    </submittedName>
</protein>
<feature type="domain" description="DUF5615" evidence="1">
    <location>
        <begin position="1"/>
        <end position="45"/>
    </location>
</feature>
<reference evidence="2" key="1">
    <citation type="submission" date="2021-01" db="EMBL/GenBank/DDBJ databases">
        <title>Genome sequence of strain Noviherbaspirillum sp. DKR-6.</title>
        <authorList>
            <person name="Chaudhary D.K."/>
        </authorList>
    </citation>
    <scope>NUCLEOTIDE SEQUENCE</scope>
    <source>
        <strain evidence="2">DKR-6</strain>
    </source>
</reference>
<keyword evidence="3" id="KW-1185">Reference proteome</keyword>
<dbReference type="AlphaFoldDB" id="A0A934SSY2"/>
<name>A0A934SSY2_9BURK</name>
<evidence type="ECO:0000259" key="1">
    <source>
        <dbReference type="Pfam" id="PF18480"/>
    </source>
</evidence>
<dbReference type="EMBL" id="JAEPBG010000003">
    <property type="protein sequence ID" value="MBK4734870.1"/>
    <property type="molecule type" value="Genomic_DNA"/>
</dbReference>
<evidence type="ECO:0000313" key="2">
    <source>
        <dbReference type="EMBL" id="MBK4734870.1"/>
    </source>
</evidence>